<dbReference type="NCBIfam" id="NF006976">
    <property type="entry name" value="PRK09449.1"/>
    <property type="match status" value="1"/>
</dbReference>
<evidence type="ECO:0000313" key="2">
    <source>
        <dbReference type="Proteomes" id="UP001379949"/>
    </source>
</evidence>
<dbReference type="NCBIfam" id="TIGR01549">
    <property type="entry name" value="HAD-SF-IA-v1"/>
    <property type="match status" value="1"/>
</dbReference>
<dbReference type="Pfam" id="PF00702">
    <property type="entry name" value="Hydrolase"/>
    <property type="match status" value="1"/>
</dbReference>
<dbReference type="Proteomes" id="UP001379949">
    <property type="component" value="Unassembled WGS sequence"/>
</dbReference>
<dbReference type="SFLD" id="SFLDG01129">
    <property type="entry name" value="C1.5:_HAD__Beta-PGM__Phosphata"/>
    <property type="match status" value="1"/>
</dbReference>
<evidence type="ECO:0000313" key="1">
    <source>
        <dbReference type="EMBL" id="MEL0613741.1"/>
    </source>
</evidence>
<dbReference type="InterPro" id="IPR023198">
    <property type="entry name" value="PGP-like_dom2"/>
</dbReference>
<dbReference type="Gene3D" id="3.40.50.1000">
    <property type="entry name" value="HAD superfamily/HAD-like"/>
    <property type="match status" value="1"/>
</dbReference>
<organism evidence="1 2">
    <name type="scientific">Marinomonas arenicola</name>
    <dbReference type="NCBI Taxonomy" id="569601"/>
    <lineage>
        <taxon>Bacteria</taxon>
        <taxon>Pseudomonadati</taxon>
        <taxon>Pseudomonadota</taxon>
        <taxon>Gammaproteobacteria</taxon>
        <taxon>Oceanospirillales</taxon>
        <taxon>Oceanospirillaceae</taxon>
        <taxon>Marinomonas</taxon>
    </lineage>
</organism>
<keyword evidence="2" id="KW-1185">Reference proteome</keyword>
<dbReference type="InterPro" id="IPR006439">
    <property type="entry name" value="HAD-SF_hydro_IA"/>
</dbReference>
<comment type="caution">
    <text evidence="1">The sequence shown here is derived from an EMBL/GenBank/DDBJ whole genome shotgun (WGS) entry which is preliminary data.</text>
</comment>
<protein>
    <submittedName>
        <fullName evidence="1">Pyrimidine 5'-nucleotidase</fullName>
        <ecNumber evidence="1">3.1.3.5</ecNumber>
    </submittedName>
</protein>
<dbReference type="SUPFAM" id="SSF56784">
    <property type="entry name" value="HAD-like"/>
    <property type="match status" value="1"/>
</dbReference>
<reference evidence="1 2" key="1">
    <citation type="submission" date="2024-02" db="EMBL/GenBank/DDBJ databases">
        <title>Bacteria isolated from the canopy kelp, Nereocystis luetkeana.</title>
        <authorList>
            <person name="Pfister C.A."/>
            <person name="Younker I.T."/>
            <person name="Light S.H."/>
        </authorList>
    </citation>
    <scope>NUCLEOTIDE SEQUENCE [LARGE SCALE GENOMIC DNA]</scope>
    <source>
        <strain evidence="1 2">TI.4.07</strain>
    </source>
</reference>
<dbReference type="PANTHER" id="PTHR47478:SF1">
    <property type="entry name" value="PYRIMIDINE 5'-NUCLEOTIDASE YJJG"/>
    <property type="match status" value="1"/>
</dbReference>
<dbReference type="Gene3D" id="1.10.150.240">
    <property type="entry name" value="Putative phosphatase, domain 2"/>
    <property type="match status" value="1"/>
</dbReference>
<proteinExistence type="predicted"/>
<dbReference type="InterPro" id="IPR023214">
    <property type="entry name" value="HAD_sf"/>
</dbReference>
<dbReference type="EC" id="3.1.3.5" evidence="1"/>
<dbReference type="InterPro" id="IPR036412">
    <property type="entry name" value="HAD-like_sf"/>
</dbReference>
<dbReference type="InterPro" id="IPR052550">
    <property type="entry name" value="Pyrimidine_5'-ntase_YjjG"/>
</dbReference>
<dbReference type="GO" id="GO:0008253">
    <property type="term" value="F:5'-nucleotidase activity"/>
    <property type="evidence" value="ECO:0007669"/>
    <property type="project" value="UniProtKB-EC"/>
</dbReference>
<dbReference type="SFLD" id="SFLDS00003">
    <property type="entry name" value="Haloacid_Dehalogenase"/>
    <property type="match status" value="1"/>
</dbReference>
<gene>
    <name evidence="1" type="primary">yjjG</name>
    <name evidence="1" type="ORF">V6242_11340</name>
</gene>
<accession>A0ABU9G5J1</accession>
<dbReference type="PANTHER" id="PTHR47478">
    <property type="match status" value="1"/>
</dbReference>
<dbReference type="RefSeq" id="WP_341567420.1">
    <property type="nucleotide sequence ID" value="NZ_JBAKAR010000008.1"/>
</dbReference>
<dbReference type="InterPro" id="IPR011951">
    <property type="entry name" value="HAD-SF_hydro_IA_YjjG/PynA"/>
</dbReference>
<sequence>MNYDWIVFDADETLFHFDNFSGLSHMMLKHKVTFSADDFAEYQSINKPLWVAYQDGKVTAKELQTRRFQRWADRLNIPAHQLNQQFLESMAEICKPLPGAQALMTHLAGQSIKSAIITNGFTQLQKVRLERTKFDQYFSHVIISEEIGVAKPNVAIFDHALEKMGNPDRKKVLMVGDTLESDILGGINAQIDTCWLNHHGKVHPEHIVPTYQISSLDQLTEKLKAASNR</sequence>
<keyword evidence="1" id="KW-0378">Hydrolase</keyword>
<dbReference type="NCBIfam" id="TIGR01509">
    <property type="entry name" value="HAD-SF-IA-v3"/>
    <property type="match status" value="1"/>
</dbReference>
<dbReference type="CDD" id="cd04305">
    <property type="entry name" value="HAD_Neu5Ac-Pase_like"/>
    <property type="match status" value="1"/>
</dbReference>
<dbReference type="EMBL" id="JBAKAR010000008">
    <property type="protein sequence ID" value="MEL0613741.1"/>
    <property type="molecule type" value="Genomic_DNA"/>
</dbReference>
<dbReference type="PRINTS" id="PR00413">
    <property type="entry name" value="HADHALOGNASE"/>
</dbReference>
<dbReference type="NCBIfam" id="TIGR02254">
    <property type="entry name" value="YjjG_YfnB"/>
    <property type="match status" value="1"/>
</dbReference>
<name>A0ABU9G5J1_9GAMM</name>